<evidence type="ECO:0000256" key="1">
    <source>
        <dbReference type="ARBA" id="ARBA00022845"/>
    </source>
</evidence>
<dbReference type="GO" id="GO:0045900">
    <property type="term" value="P:negative regulation of translational elongation"/>
    <property type="evidence" value="ECO:0007669"/>
    <property type="project" value="TreeGrafter"/>
</dbReference>
<gene>
    <name evidence="2" type="primary">raiA</name>
    <name evidence="2" type="ORF">ENQ77_03565</name>
    <name evidence="3" type="ORF">ENU66_07625</name>
</gene>
<dbReference type="EMBL" id="DTDJ01000047">
    <property type="protein sequence ID" value="HGL18178.1"/>
    <property type="molecule type" value="Genomic_DNA"/>
</dbReference>
<reference evidence="2" key="1">
    <citation type="journal article" date="2020" name="mSystems">
        <title>Genome- and Community-Level Interaction Insights into Carbon Utilization and Element Cycling Functions of Hydrothermarchaeota in Hydrothermal Sediment.</title>
        <authorList>
            <person name="Zhou Z."/>
            <person name="Liu Y."/>
            <person name="Xu W."/>
            <person name="Pan J."/>
            <person name="Luo Z.H."/>
            <person name="Li M."/>
        </authorList>
    </citation>
    <scope>NUCLEOTIDE SEQUENCE [LARGE SCALE GENOMIC DNA]</scope>
    <source>
        <strain evidence="2">SpSt-34</strain>
        <strain evidence="3">SpSt-69</strain>
    </source>
</reference>
<dbReference type="EMBL" id="DSOL01000102">
    <property type="protein sequence ID" value="HEN27738.1"/>
    <property type="molecule type" value="Genomic_DNA"/>
</dbReference>
<organism evidence="2">
    <name type="scientific">candidate division WOR-3 bacterium</name>
    <dbReference type="NCBI Taxonomy" id="2052148"/>
    <lineage>
        <taxon>Bacteria</taxon>
        <taxon>Bacteria division WOR-3</taxon>
    </lineage>
</organism>
<evidence type="ECO:0000313" key="2">
    <source>
        <dbReference type="EMBL" id="HEN27738.1"/>
    </source>
</evidence>
<dbReference type="Gene3D" id="3.30.160.100">
    <property type="entry name" value="Ribosome hibernation promotion factor-like"/>
    <property type="match status" value="1"/>
</dbReference>
<proteinExistence type="predicted"/>
<dbReference type="SUPFAM" id="SSF69754">
    <property type="entry name" value="Ribosome binding protein Y (YfiA homologue)"/>
    <property type="match status" value="1"/>
</dbReference>
<dbReference type="AlphaFoldDB" id="A0A7C2PDK7"/>
<dbReference type="GO" id="GO:0022627">
    <property type="term" value="C:cytosolic small ribosomal subunit"/>
    <property type="evidence" value="ECO:0007669"/>
    <property type="project" value="TreeGrafter"/>
</dbReference>
<dbReference type="InterPro" id="IPR003489">
    <property type="entry name" value="RHF/RaiA"/>
</dbReference>
<accession>A0A7C2PDK7</accession>
<dbReference type="PANTHER" id="PTHR33231:SF1">
    <property type="entry name" value="30S RIBOSOMAL PROTEIN"/>
    <property type="match status" value="1"/>
</dbReference>
<dbReference type="NCBIfam" id="TIGR00741">
    <property type="entry name" value="yfiA"/>
    <property type="match status" value="1"/>
</dbReference>
<dbReference type="InterPro" id="IPR050574">
    <property type="entry name" value="HPF/YfiA_ribosome-assoc"/>
</dbReference>
<dbReference type="GO" id="GO:0043024">
    <property type="term" value="F:ribosomal small subunit binding"/>
    <property type="evidence" value="ECO:0007669"/>
    <property type="project" value="TreeGrafter"/>
</dbReference>
<dbReference type="Pfam" id="PF02482">
    <property type="entry name" value="Ribosomal_S30AE"/>
    <property type="match status" value="1"/>
</dbReference>
<protein>
    <submittedName>
        <fullName evidence="2">Ribosome-associated translation inhibitor RaiA</fullName>
    </submittedName>
</protein>
<evidence type="ECO:0000313" key="3">
    <source>
        <dbReference type="EMBL" id="HGL18178.1"/>
    </source>
</evidence>
<keyword evidence="1" id="KW-0810">Translation regulation</keyword>
<dbReference type="PANTHER" id="PTHR33231">
    <property type="entry name" value="30S RIBOSOMAL PROTEIN"/>
    <property type="match status" value="1"/>
</dbReference>
<name>A0A7C2PDK7_UNCW3</name>
<comment type="caution">
    <text evidence="2">The sequence shown here is derived from an EMBL/GenBank/DDBJ whole genome shotgun (WGS) entry which is preliminary data.</text>
</comment>
<sequence length="97" mass="11354">MNVVITAKNFEVTDALKEYIEKRLGVLDKFASYIISVELTMEEQRGRYSGTLVVKVKGQTLTVKSMEKDPYILIDEIKDRIKHQMVKYEEKLQDRRA</sequence>
<dbReference type="InterPro" id="IPR036567">
    <property type="entry name" value="RHF-like"/>
</dbReference>